<evidence type="ECO:0000256" key="1">
    <source>
        <dbReference type="SAM" id="MobiDB-lite"/>
    </source>
</evidence>
<evidence type="ECO:0000256" key="2">
    <source>
        <dbReference type="SAM" id="Phobius"/>
    </source>
</evidence>
<name>A0ABD3UTH6_SINWO</name>
<feature type="compositionally biased region" description="Polar residues" evidence="1">
    <location>
        <begin position="53"/>
        <end position="72"/>
    </location>
</feature>
<keyword evidence="4" id="KW-1185">Reference proteome</keyword>
<gene>
    <name evidence="3" type="ORF">ACJMK2_016413</name>
</gene>
<feature type="compositionally biased region" description="Polar residues" evidence="1">
    <location>
        <begin position="195"/>
        <end position="206"/>
    </location>
</feature>
<evidence type="ECO:0000313" key="4">
    <source>
        <dbReference type="Proteomes" id="UP001634394"/>
    </source>
</evidence>
<sequence>MTRCSDLQPTRDKYYNVHDMKELVDTIHITNRWDEERTNIIFEGNGGIIYPTRSTPQYSTSQKPVPSVSMPTHDNRGRGYSSNSEGAEIIMKIIGLTLAALLAFAIIAFIIVWICRQRLNYEKKRKSLRSPLQDDAYNTYAEIEPLTINDKESPKKNSETIPLPITMQTRFSGVRYVSDQNFSLLGTKSGRSKTNDTSFNSKQSLSVHPPPLPPLPDLSRGEDKVQRRTERHKLSSTPCTQMDCQVSSIFSDALVDICERKNVYNPLNREADPVPYNHLKLGNTGSGAHMTDERTSVFPHDYFILDKEKGENPQHEEEGSHTYLILENEEDHLDKEDKSNPTVDKGSYVSESATIYYICPEEKSKIDEVHTYYVLENVASSVSLNHVKRSNTRFENKLEETSHNSPSQRHANTERSCASFEISNSILNLDDNENHAVGQIISSS</sequence>
<keyword evidence="2" id="KW-0472">Membrane</keyword>
<reference evidence="3 4" key="1">
    <citation type="submission" date="2024-11" db="EMBL/GenBank/DDBJ databases">
        <title>Chromosome-level genome assembly of the freshwater bivalve Anodonta woodiana.</title>
        <authorList>
            <person name="Chen X."/>
        </authorList>
    </citation>
    <scope>NUCLEOTIDE SEQUENCE [LARGE SCALE GENOMIC DNA]</scope>
    <source>
        <strain evidence="3">MN2024</strain>
        <tissue evidence="3">Gills</tissue>
    </source>
</reference>
<feature type="region of interest" description="Disordered" evidence="1">
    <location>
        <begin position="53"/>
        <end position="82"/>
    </location>
</feature>
<dbReference type="AlphaFoldDB" id="A0ABD3UTH6"/>
<feature type="region of interest" description="Disordered" evidence="1">
    <location>
        <begin position="187"/>
        <end position="234"/>
    </location>
</feature>
<accession>A0ABD3UTH6</accession>
<evidence type="ECO:0000313" key="3">
    <source>
        <dbReference type="EMBL" id="KAL3852797.1"/>
    </source>
</evidence>
<keyword evidence="2" id="KW-0812">Transmembrane</keyword>
<organism evidence="3 4">
    <name type="scientific">Sinanodonta woodiana</name>
    <name type="common">Chinese pond mussel</name>
    <name type="synonym">Anodonta woodiana</name>
    <dbReference type="NCBI Taxonomy" id="1069815"/>
    <lineage>
        <taxon>Eukaryota</taxon>
        <taxon>Metazoa</taxon>
        <taxon>Spiralia</taxon>
        <taxon>Lophotrochozoa</taxon>
        <taxon>Mollusca</taxon>
        <taxon>Bivalvia</taxon>
        <taxon>Autobranchia</taxon>
        <taxon>Heteroconchia</taxon>
        <taxon>Palaeoheterodonta</taxon>
        <taxon>Unionida</taxon>
        <taxon>Unionoidea</taxon>
        <taxon>Unionidae</taxon>
        <taxon>Unioninae</taxon>
        <taxon>Sinanodonta</taxon>
    </lineage>
</organism>
<feature type="transmembrane region" description="Helical" evidence="2">
    <location>
        <begin position="89"/>
        <end position="115"/>
    </location>
</feature>
<proteinExistence type="predicted"/>
<comment type="caution">
    <text evidence="3">The sequence shown here is derived from an EMBL/GenBank/DDBJ whole genome shotgun (WGS) entry which is preliminary data.</text>
</comment>
<dbReference type="EMBL" id="JBJQND010000015">
    <property type="protein sequence ID" value="KAL3852797.1"/>
    <property type="molecule type" value="Genomic_DNA"/>
</dbReference>
<keyword evidence="2" id="KW-1133">Transmembrane helix</keyword>
<dbReference type="Proteomes" id="UP001634394">
    <property type="component" value="Unassembled WGS sequence"/>
</dbReference>
<feature type="compositionally biased region" description="Basic and acidic residues" evidence="1">
    <location>
        <begin position="219"/>
        <end position="228"/>
    </location>
</feature>
<protein>
    <submittedName>
        <fullName evidence="3">Uncharacterized protein</fullName>
    </submittedName>
</protein>